<name>A0A0G4J5S2_PLABS</name>
<protein>
    <recommendedName>
        <fullName evidence="12">Tafazzin family protein</fullName>
    </recommendedName>
</protein>
<dbReference type="InterPro" id="IPR002123">
    <property type="entry name" value="Plipid/glycerol_acylTrfase"/>
</dbReference>
<keyword evidence="6" id="KW-0443">Lipid metabolism</keyword>
<keyword evidence="5" id="KW-0999">Mitochondrion inner membrane</keyword>
<dbReference type="CDD" id="cd07989">
    <property type="entry name" value="LPLAT_AGPAT-like"/>
    <property type="match status" value="1"/>
</dbReference>
<dbReference type="GO" id="GO:0005741">
    <property type="term" value="C:mitochondrial outer membrane"/>
    <property type="evidence" value="ECO:0007669"/>
    <property type="project" value="UniProtKB-SubCell"/>
</dbReference>
<dbReference type="PRINTS" id="PR00979">
    <property type="entry name" value="TAFAZZIN"/>
</dbReference>
<evidence type="ECO:0000256" key="3">
    <source>
        <dbReference type="ARBA" id="ARBA00022679"/>
    </source>
</evidence>
<keyword evidence="3" id="KW-0808">Transferase</keyword>
<dbReference type="EMBL" id="CDSF01000133">
    <property type="protein sequence ID" value="CEP02877.1"/>
    <property type="molecule type" value="Genomic_DNA"/>
</dbReference>
<dbReference type="PANTHER" id="PTHR12497:SF0">
    <property type="entry name" value="TAFAZZIN"/>
    <property type="match status" value="1"/>
</dbReference>
<geneLocation type="mitochondrion" evidence="15"/>
<keyword evidence="9" id="KW-0012">Acyltransferase</keyword>
<evidence type="ECO:0000256" key="10">
    <source>
        <dbReference type="ARBA" id="ARBA00024323"/>
    </source>
</evidence>
<keyword evidence="16" id="KW-1185">Reference proteome</keyword>
<keyword evidence="4" id="KW-1000">Mitochondrion outer membrane</keyword>
<evidence type="ECO:0000313" key="14">
    <source>
        <dbReference type="EMBL" id="CEP02877.1"/>
    </source>
</evidence>
<dbReference type="AlphaFoldDB" id="A0A0G4J5S2"/>
<dbReference type="EMBL" id="OVEO01000003">
    <property type="protein sequence ID" value="SPQ94982.1"/>
    <property type="molecule type" value="Genomic_DNA"/>
</dbReference>
<evidence type="ECO:0000256" key="5">
    <source>
        <dbReference type="ARBA" id="ARBA00022792"/>
    </source>
</evidence>
<evidence type="ECO:0000256" key="1">
    <source>
        <dbReference type="ARBA" id="ARBA00004137"/>
    </source>
</evidence>
<evidence type="ECO:0000313" key="15">
    <source>
        <dbReference type="EMBL" id="SPQ94982.1"/>
    </source>
</evidence>
<comment type="catalytic activity">
    <reaction evidence="11">
        <text>1'-[1,2-diacyl-sn-glycero-3-phospho],3'-[1-acyl-sn-glycero-3-phospho]-glycerol + a 1,2-diacyl-sn-glycero-3-phosphocholine = a cardiolipin + a 1-acyl-sn-glycero-3-phosphocholine</text>
        <dbReference type="Rhea" id="RHEA:33731"/>
        <dbReference type="ChEBI" id="CHEBI:57643"/>
        <dbReference type="ChEBI" id="CHEBI:58168"/>
        <dbReference type="ChEBI" id="CHEBI:62237"/>
        <dbReference type="ChEBI" id="CHEBI:64743"/>
    </reaction>
    <physiologicalReaction direction="left-to-right" evidence="11">
        <dbReference type="Rhea" id="RHEA:33732"/>
    </physiologicalReaction>
    <physiologicalReaction direction="right-to-left" evidence="11">
        <dbReference type="Rhea" id="RHEA:33733"/>
    </physiologicalReaction>
</comment>
<feature type="domain" description="Phospholipid/glycerol acyltransferase" evidence="13">
    <location>
        <begin position="78"/>
        <end position="199"/>
    </location>
</feature>
<evidence type="ECO:0000259" key="13">
    <source>
        <dbReference type="SMART" id="SM00563"/>
    </source>
</evidence>
<organism evidence="14 16">
    <name type="scientific">Plasmodiophora brassicae</name>
    <name type="common">Clubroot disease agent</name>
    <dbReference type="NCBI Taxonomy" id="37360"/>
    <lineage>
        <taxon>Eukaryota</taxon>
        <taxon>Sar</taxon>
        <taxon>Rhizaria</taxon>
        <taxon>Endomyxa</taxon>
        <taxon>Phytomyxea</taxon>
        <taxon>Plasmodiophorida</taxon>
        <taxon>Plasmodiophoridae</taxon>
        <taxon>Plasmodiophora</taxon>
    </lineage>
</organism>
<dbReference type="InterPro" id="IPR000872">
    <property type="entry name" value="Tafazzin"/>
</dbReference>
<keyword evidence="7 15" id="KW-0496">Mitochondrion</keyword>
<dbReference type="PANTHER" id="PTHR12497">
    <property type="entry name" value="TAZ PROTEIN TAFAZZIN"/>
    <property type="match status" value="1"/>
</dbReference>
<dbReference type="OrthoDB" id="193467at2759"/>
<dbReference type="SUPFAM" id="SSF69593">
    <property type="entry name" value="Glycerol-3-phosphate (1)-acyltransferase"/>
    <property type="match status" value="1"/>
</dbReference>
<evidence type="ECO:0000256" key="7">
    <source>
        <dbReference type="ARBA" id="ARBA00023128"/>
    </source>
</evidence>
<dbReference type="OMA" id="TTGWFNT"/>
<keyword evidence="8" id="KW-0472">Membrane</keyword>
<gene>
    <name evidence="14" type="ORF">PBRA_002845</name>
    <name evidence="15" type="ORF">PLBR_LOCUS2197</name>
</gene>
<evidence type="ECO:0000313" key="17">
    <source>
        <dbReference type="Proteomes" id="UP000290189"/>
    </source>
</evidence>
<reference evidence="14 16" key="1">
    <citation type="submission" date="2015-02" db="EMBL/GenBank/DDBJ databases">
        <authorList>
            <person name="Chooi Y.-H."/>
        </authorList>
    </citation>
    <scope>NUCLEOTIDE SEQUENCE [LARGE SCALE GENOMIC DNA]</scope>
    <source>
        <strain evidence="14">E3</strain>
    </source>
</reference>
<evidence type="ECO:0000256" key="8">
    <source>
        <dbReference type="ARBA" id="ARBA00023136"/>
    </source>
</evidence>
<reference evidence="15 17" key="2">
    <citation type="submission" date="2018-03" db="EMBL/GenBank/DDBJ databases">
        <authorList>
            <person name="Fogelqvist J."/>
        </authorList>
    </citation>
    <scope>NUCLEOTIDE SEQUENCE [LARGE SCALE GENOMIC DNA]</scope>
</reference>
<evidence type="ECO:0000256" key="2">
    <source>
        <dbReference type="ARBA" id="ARBA00010524"/>
    </source>
</evidence>
<dbReference type="GO" id="GO:0006644">
    <property type="term" value="P:phospholipid metabolic process"/>
    <property type="evidence" value="ECO:0007669"/>
    <property type="project" value="InterPro"/>
</dbReference>
<evidence type="ECO:0000313" key="16">
    <source>
        <dbReference type="Proteomes" id="UP000039324"/>
    </source>
</evidence>
<evidence type="ECO:0000256" key="11">
    <source>
        <dbReference type="ARBA" id="ARBA00047906"/>
    </source>
</evidence>
<evidence type="ECO:0000256" key="12">
    <source>
        <dbReference type="RuleBase" id="RU365062"/>
    </source>
</evidence>
<comment type="similarity">
    <text evidence="2 12">Belongs to the taffazin family.</text>
</comment>
<evidence type="ECO:0000256" key="9">
    <source>
        <dbReference type="ARBA" id="ARBA00023315"/>
    </source>
</evidence>
<dbReference type="SMART" id="SM00563">
    <property type="entry name" value="PlsC"/>
    <property type="match status" value="1"/>
</dbReference>
<proteinExistence type="inferred from homology"/>
<comment type="subcellular location">
    <subcellularLocation>
        <location evidence="1">Mitochondrion inner membrane</location>
        <topology evidence="1">Peripheral membrane protein</topology>
        <orientation evidence="1">Intermembrane side</orientation>
    </subcellularLocation>
    <subcellularLocation>
        <location evidence="10">Mitochondrion outer membrane</location>
        <topology evidence="10">Peripheral membrane protein</topology>
        <orientation evidence="10">Intermembrane side</orientation>
    </subcellularLocation>
</comment>
<evidence type="ECO:0000256" key="6">
    <source>
        <dbReference type="ARBA" id="ARBA00023098"/>
    </source>
</evidence>
<accession>A0A0G4J5S2</accession>
<dbReference type="GO" id="GO:0008374">
    <property type="term" value="F:O-acyltransferase activity"/>
    <property type="evidence" value="ECO:0007669"/>
    <property type="project" value="TreeGrafter"/>
</dbReference>
<evidence type="ECO:0000256" key="4">
    <source>
        <dbReference type="ARBA" id="ARBA00022787"/>
    </source>
</evidence>
<dbReference type="Proteomes" id="UP000039324">
    <property type="component" value="Unassembled WGS sequence"/>
</dbReference>
<dbReference type="GO" id="GO:0005743">
    <property type="term" value="C:mitochondrial inner membrane"/>
    <property type="evidence" value="ECO:0007669"/>
    <property type="project" value="UniProtKB-SubCell"/>
</dbReference>
<dbReference type="Proteomes" id="UP000290189">
    <property type="component" value="Unassembled WGS sequence"/>
</dbReference>
<sequence length="270" mass="29573">MFAQSSAMATASLGPWPALPSCTTMGSPTILDDILTTMVTSVTGGIARVFMTRLNTTRVESHDVFLKAVTERPANRGLVTVSNHVSALDDPLTIASMTPLRVLLNTRGVRWGLCATDRCFHNAVLARFVSKGKVLPIARGRGMYQQGMQDALDRLDHGDWVHVFPEGTRSKTGEILPLKSGVGRLICDAKVTPVVVPYYHEGMQRIMSRGSARLGVGQTVNIVVGEPIDFDDIFERFKGCTDRTALYEAVTERIAQRLSELRNRASEQAL</sequence>
<dbReference type="STRING" id="37360.A0A0G4J5S2"/>
<dbReference type="Pfam" id="PF01553">
    <property type="entry name" value="Acyltransferase"/>
    <property type="match status" value="1"/>
</dbReference>